<dbReference type="InParanoid" id="Q8ZVV4"/>
<dbReference type="HOGENOM" id="CLU_3178714_0_0_2"/>
<sequence length="46" mass="5508">MAARIRTAEEERRRLELKSQVMAALKDWYRRCFKWPILSGEEGKVV</sequence>
<dbReference type="AlphaFoldDB" id="Q8ZVV4"/>
<accession>Q8ZVV4</accession>
<gene>
    <name evidence="1" type="ordered locus">PAE2106</name>
</gene>
<evidence type="ECO:0000313" key="2">
    <source>
        <dbReference type="Proteomes" id="UP000002439"/>
    </source>
</evidence>
<reference evidence="1 2" key="1">
    <citation type="journal article" date="2002" name="Proc. Natl. Acad. Sci. U.S.A.">
        <title>Genome sequence of the hyperthermophilic crenarchaeon Pyrobaculum aerophilum.</title>
        <authorList>
            <person name="Fitz-Gibbon S.T."/>
            <person name="Ladner H."/>
            <person name="Kim U.J."/>
            <person name="Stetter K.O."/>
            <person name="Simon M.I."/>
            <person name="Miller J.H."/>
        </authorList>
    </citation>
    <scope>NUCLEOTIDE SEQUENCE [LARGE SCALE GENOMIC DNA]</scope>
    <source>
        <strain evidence="2">ATCC 51768 / DSM 7523 / JCM 9630 / CIP 104966 / NBRC 100827 / IM2</strain>
    </source>
</reference>
<dbReference type="Proteomes" id="UP000002439">
    <property type="component" value="Chromosome"/>
</dbReference>
<dbReference type="GeneID" id="68225682"/>
<dbReference type="EMBL" id="AE009441">
    <property type="protein sequence ID" value="AAL63950.1"/>
    <property type="molecule type" value="Genomic_DNA"/>
</dbReference>
<evidence type="ECO:0000313" key="1">
    <source>
        <dbReference type="EMBL" id="AAL63950.1"/>
    </source>
</evidence>
<name>Q8ZVV4_PYRAE</name>
<proteinExistence type="predicted"/>
<dbReference type="PATRIC" id="fig|178306.9.peg.1555"/>
<organism evidence="1 2">
    <name type="scientific">Pyrobaculum aerophilum (strain ATCC 51768 / DSM 7523 / JCM 9630 / CIP 104966 / NBRC 100827 / IM2)</name>
    <dbReference type="NCBI Taxonomy" id="178306"/>
    <lineage>
        <taxon>Archaea</taxon>
        <taxon>Thermoproteota</taxon>
        <taxon>Thermoprotei</taxon>
        <taxon>Thermoproteales</taxon>
        <taxon>Thermoproteaceae</taxon>
        <taxon>Pyrobaculum</taxon>
    </lineage>
</organism>
<dbReference type="KEGG" id="pai:PAE2106"/>
<dbReference type="STRING" id="178306.PAE2106"/>
<keyword evidence="2" id="KW-1185">Reference proteome</keyword>
<dbReference type="RefSeq" id="WP_011008420.1">
    <property type="nucleotide sequence ID" value="NC_003364.1"/>
</dbReference>
<dbReference type="EnsemblBacteria" id="AAL63950">
    <property type="protein sequence ID" value="AAL63950"/>
    <property type="gene ID" value="PAE2106"/>
</dbReference>
<protein>
    <submittedName>
        <fullName evidence="1">PaREP2a</fullName>
    </submittedName>
</protein>